<evidence type="ECO:0000256" key="7">
    <source>
        <dbReference type="SAM" id="MobiDB-lite"/>
    </source>
</evidence>
<feature type="signal peptide" evidence="8">
    <location>
        <begin position="1"/>
        <end position="27"/>
    </location>
</feature>
<comment type="pathway">
    <text evidence="1 6">Cell wall biogenesis; peptidoglycan biosynthesis.</text>
</comment>
<keyword evidence="5 6" id="KW-0961">Cell wall biogenesis/degradation</keyword>
<dbReference type="InterPro" id="IPR005490">
    <property type="entry name" value="LD_TPept_cat_dom"/>
</dbReference>
<evidence type="ECO:0000256" key="4">
    <source>
        <dbReference type="ARBA" id="ARBA00022984"/>
    </source>
</evidence>
<evidence type="ECO:0000256" key="3">
    <source>
        <dbReference type="ARBA" id="ARBA00022960"/>
    </source>
</evidence>
<dbReference type="EMBL" id="JANSKA010000005">
    <property type="protein sequence ID" value="MCR9037012.1"/>
    <property type="molecule type" value="Genomic_DNA"/>
</dbReference>
<accession>A0ABT1Z9X2</accession>
<dbReference type="Pfam" id="PF18885">
    <property type="entry name" value="DUF5648"/>
    <property type="match status" value="1"/>
</dbReference>
<gene>
    <name evidence="10" type="ORF">NVS32_08650</name>
</gene>
<feature type="domain" description="L,D-TPase catalytic" evidence="9">
    <location>
        <begin position="552"/>
        <end position="669"/>
    </location>
</feature>
<evidence type="ECO:0000256" key="1">
    <source>
        <dbReference type="ARBA" id="ARBA00004752"/>
    </source>
</evidence>
<dbReference type="Gene3D" id="2.40.440.10">
    <property type="entry name" value="L,D-transpeptidase catalytic domain-like"/>
    <property type="match status" value="1"/>
</dbReference>
<protein>
    <submittedName>
        <fullName evidence="10">L,D-transpeptidase family protein</fullName>
    </submittedName>
</protein>
<keyword evidence="4 6" id="KW-0573">Peptidoglycan synthesis</keyword>
<dbReference type="CDD" id="cd16913">
    <property type="entry name" value="YkuD_like"/>
    <property type="match status" value="1"/>
</dbReference>
<comment type="caution">
    <text evidence="10">The sequence shown here is derived from an EMBL/GenBank/DDBJ whole genome shotgun (WGS) entry which is preliminary data.</text>
</comment>
<feature type="active site" description="Proton donor/acceptor" evidence="6">
    <location>
        <position position="621"/>
    </location>
</feature>
<name>A0ABT1Z9X2_9ACTN</name>
<sequence>MSPKVRSAFFCGVLAAALAAVPLSAVAEEVNAMGAQQTEVVASDTFTRAGDAPQAAVAENEAQAVTENGDHTQATQEVEQSAAPQDPAADKDETAPVDTGSTSTESTSEANSTEATSAETDAPASTGSESSAAEQASEPAPTPVAPQPEDSSTTAAAATSGDTAAAAPASDDSDSLQNIYRLYNPYSGEHLYTADLAEAKGLVGYGWAWEGVGWVSSTSSGDAVIRLYNPYNGEHLYTLSESEASFLASIGWRREGRAWLSSGTRGVLREFNPYETVGTHNYTLSTAEDEWLGALGWKREGVAWYSLDHASLPVEPFWATGPSGRWWVQRDGSFASGRVIEPNEDGNPGIRAYATSSNGHVVRGAEVVDGRTVVANASTGELPESTGWWESSAPTGSAHRYMIEMGSDGLPYAKTGRFVDGGSAYYGVPGAGYIAVGRARVGNIFVLTDGNGRLNESTGFIWFQAADDSSTCLYRMGAYGPNGLVGARADGFFGEDGNTFYANPSSGRLNRSGVFYANGAWWRAVDWGGCFSCGSWQDMAAKAQNYRSSTNYLILVDCWSNRTAVYQWDNGWYAVKEWACTTGANNCTVKGEFATNLKGYSFGRGFTCYYFTQFYGDYLFHSVLYYQNSNRVMDGRLGINASHGCVRLAIENAKWIYDTIPRGTKVVTY</sequence>
<feature type="chain" id="PRO_5045878266" evidence="8">
    <location>
        <begin position="28"/>
        <end position="669"/>
    </location>
</feature>
<feature type="compositionally biased region" description="Low complexity" evidence="7">
    <location>
        <begin position="150"/>
        <end position="170"/>
    </location>
</feature>
<feature type="active site" description="Nucleophile" evidence="6">
    <location>
        <position position="645"/>
    </location>
</feature>
<dbReference type="PROSITE" id="PS52029">
    <property type="entry name" value="LD_TPASE"/>
    <property type="match status" value="1"/>
</dbReference>
<dbReference type="RefSeq" id="WP_118078107.1">
    <property type="nucleotide sequence ID" value="NZ_JANSKA010000005.1"/>
</dbReference>
<evidence type="ECO:0000259" key="9">
    <source>
        <dbReference type="PROSITE" id="PS52029"/>
    </source>
</evidence>
<reference evidence="10 11" key="1">
    <citation type="submission" date="2022-08" db="EMBL/GenBank/DDBJ databases">
        <title>Tractidigestivibacter montrealensis type strain KD21.</title>
        <authorList>
            <person name="Diop K."/>
            <person name="Richard C."/>
            <person name="Routy B."/>
        </authorList>
    </citation>
    <scope>NUCLEOTIDE SEQUENCE [LARGE SCALE GENOMIC DNA]</scope>
    <source>
        <strain evidence="10 11">KD21</strain>
    </source>
</reference>
<evidence type="ECO:0000256" key="2">
    <source>
        <dbReference type="ARBA" id="ARBA00022679"/>
    </source>
</evidence>
<evidence type="ECO:0000313" key="10">
    <source>
        <dbReference type="EMBL" id="MCR9037012.1"/>
    </source>
</evidence>
<keyword evidence="3 6" id="KW-0133">Cell shape</keyword>
<feature type="region of interest" description="Disordered" evidence="7">
    <location>
        <begin position="68"/>
        <end position="172"/>
    </location>
</feature>
<feature type="compositionally biased region" description="Low complexity" evidence="7">
    <location>
        <begin position="101"/>
        <end position="139"/>
    </location>
</feature>
<keyword evidence="8" id="KW-0732">Signal</keyword>
<evidence type="ECO:0000256" key="5">
    <source>
        <dbReference type="ARBA" id="ARBA00023316"/>
    </source>
</evidence>
<dbReference type="Pfam" id="PF03734">
    <property type="entry name" value="YkuD"/>
    <property type="match status" value="1"/>
</dbReference>
<keyword evidence="2" id="KW-0808">Transferase</keyword>
<feature type="compositionally biased region" description="Polar residues" evidence="7">
    <location>
        <begin position="71"/>
        <end position="83"/>
    </location>
</feature>
<dbReference type="SUPFAM" id="SSF141523">
    <property type="entry name" value="L,D-transpeptidase catalytic domain-like"/>
    <property type="match status" value="1"/>
</dbReference>
<dbReference type="InterPro" id="IPR043708">
    <property type="entry name" value="DUF5648"/>
</dbReference>
<dbReference type="InterPro" id="IPR038063">
    <property type="entry name" value="Transpep_catalytic_dom"/>
</dbReference>
<evidence type="ECO:0000256" key="6">
    <source>
        <dbReference type="PROSITE-ProRule" id="PRU01373"/>
    </source>
</evidence>
<proteinExistence type="predicted"/>
<evidence type="ECO:0000256" key="8">
    <source>
        <dbReference type="SAM" id="SignalP"/>
    </source>
</evidence>
<organism evidence="10 11">
    <name type="scientific">Tractidigestivibacter montrealensis</name>
    <dbReference type="NCBI Taxonomy" id="2972466"/>
    <lineage>
        <taxon>Bacteria</taxon>
        <taxon>Bacillati</taxon>
        <taxon>Actinomycetota</taxon>
        <taxon>Coriobacteriia</taxon>
        <taxon>Coriobacteriales</taxon>
        <taxon>Atopobiaceae</taxon>
        <taxon>Tractidigestivibacter</taxon>
    </lineage>
</organism>
<keyword evidence="11" id="KW-1185">Reference proteome</keyword>
<dbReference type="Proteomes" id="UP001204320">
    <property type="component" value="Unassembled WGS sequence"/>
</dbReference>
<evidence type="ECO:0000313" key="11">
    <source>
        <dbReference type="Proteomes" id="UP001204320"/>
    </source>
</evidence>